<dbReference type="PROSITE" id="PS00671">
    <property type="entry name" value="D_2_HYDROXYACID_DH_3"/>
    <property type="match status" value="1"/>
</dbReference>
<dbReference type="RefSeq" id="WP_344660949.1">
    <property type="nucleotide sequence ID" value="NZ_BAAAQM010000047.1"/>
</dbReference>
<evidence type="ECO:0000313" key="8">
    <source>
        <dbReference type="Proteomes" id="UP001499854"/>
    </source>
</evidence>
<gene>
    <name evidence="7" type="ORF">GCM10009838_64650</name>
</gene>
<comment type="caution">
    <text evidence="7">The sequence shown here is derived from an EMBL/GenBank/DDBJ whole genome shotgun (WGS) entry which is preliminary data.</text>
</comment>
<organism evidence="7 8">
    <name type="scientific">Catenulispora subtropica</name>
    <dbReference type="NCBI Taxonomy" id="450798"/>
    <lineage>
        <taxon>Bacteria</taxon>
        <taxon>Bacillati</taxon>
        <taxon>Actinomycetota</taxon>
        <taxon>Actinomycetes</taxon>
        <taxon>Catenulisporales</taxon>
        <taxon>Catenulisporaceae</taxon>
        <taxon>Catenulispora</taxon>
    </lineage>
</organism>
<comment type="similarity">
    <text evidence="1 4">Belongs to the D-isomer specific 2-hydroxyacid dehydrogenase family.</text>
</comment>
<dbReference type="Pfam" id="PF00389">
    <property type="entry name" value="2-Hacid_dh"/>
    <property type="match status" value="1"/>
</dbReference>
<keyword evidence="2 4" id="KW-0560">Oxidoreductase</keyword>
<accession>A0ABN2STI0</accession>
<feature type="domain" description="D-isomer specific 2-hydroxyacid dehydrogenase catalytic" evidence="5">
    <location>
        <begin position="38"/>
        <end position="298"/>
    </location>
</feature>
<evidence type="ECO:0000256" key="4">
    <source>
        <dbReference type="RuleBase" id="RU003719"/>
    </source>
</evidence>
<proteinExistence type="inferred from homology"/>
<dbReference type="Proteomes" id="UP001499854">
    <property type="component" value="Unassembled WGS sequence"/>
</dbReference>
<name>A0ABN2STI0_9ACTN</name>
<evidence type="ECO:0000256" key="3">
    <source>
        <dbReference type="ARBA" id="ARBA00023027"/>
    </source>
</evidence>
<dbReference type="InterPro" id="IPR006139">
    <property type="entry name" value="D-isomer_2_OHA_DH_cat_dom"/>
</dbReference>
<dbReference type="InterPro" id="IPR006140">
    <property type="entry name" value="D-isomer_DH_NAD-bd"/>
</dbReference>
<dbReference type="Pfam" id="PF02826">
    <property type="entry name" value="2-Hacid_dh_C"/>
    <property type="match status" value="1"/>
</dbReference>
<evidence type="ECO:0000259" key="6">
    <source>
        <dbReference type="Pfam" id="PF02826"/>
    </source>
</evidence>
<dbReference type="Gene3D" id="3.40.50.720">
    <property type="entry name" value="NAD(P)-binding Rossmann-like Domain"/>
    <property type="match status" value="2"/>
</dbReference>
<protein>
    <submittedName>
        <fullName evidence="7">Hydroxyacid dehydrogenase</fullName>
    </submittedName>
</protein>
<sequence length="337" mass="35912">MLALRPDEVPDLFGPEALHRLSAATLVDPDTPVAGRPDQLAPRTARALAEADILLTSWGSPRIDLGFLDAAPKLRLLVHAAGTIKPLVVPEIFERGVRVCSAAEANAVPVAEYTLAAVILGAKRAFPAAARYRSGVRAADGTHRDLDGLGWIGTWPLTVGVIGASRIGRKVVRLLRQVLDADVLVYDPYGLGGLDDDPRVRAADLDGLLAACDVVTVHAPLTPESRGMIDARRLALLRDGTVLVNTARGPIVDGPALARELASGRIDAVLDVTDPEPLPPESELFDLPNVFVTPHIAGSLGREVRRLGLLAVGEVERFASGLPLRYEVFPDQLDRLA</sequence>
<evidence type="ECO:0000259" key="5">
    <source>
        <dbReference type="Pfam" id="PF00389"/>
    </source>
</evidence>
<dbReference type="PANTHER" id="PTHR10996:SF178">
    <property type="entry name" value="2-HYDROXYACID DEHYDROGENASE YGL185C-RELATED"/>
    <property type="match status" value="1"/>
</dbReference>
<dbReference type="CDD" id="cd12167">
    <property type="entry name" value="2-Hacid_dh_8"/>
    <property type="match status" value="1"/>
</dbReference>
<keyword evidence="8" id="KW-1185">Reference proteome</keyword>
<keyword evidence="3" id="KW-0520">NAD</keyword>
<dbReference type="InterPro" id="IPR050223">
    <property type="entry name" value="D-isomer_2-hydroxyacid_DH"/>
</dbReference>
<feature type="domain" description="D-isomer specific 2-hydroxyacid dehydrogenase NAD-binding" evidence="6">
    <location>
        <begin position="157"/>
        <end position="297"/>
    </location>
</feature>
<dbReference type="InterPro" id="IPR036291">
    <property type="entry name" value="NAD(P)-bd_dom_sf"/>
</dbReference>
<dbReference type="SUPFAM" id="SSF52283">
    <property type="entry name" value="Formate/glycerate dehydrogenase catalytic domain-like"/>
    <property type="match status" value="1"/>
</dbReference>
<dbReference type="InterPro" id="IPR029753">
    <property type="entry name" value="D-isomer_DH_CS"/>
</dbReference>
<evidence type="ECO:0000256" key="1">
    <source>
        <dbReference type="ARBA" id="ARBA00005854"/>
    </source>
</evidence>
<dbReference type="EMBL" id="BAAAQM010000047">
    <property type="protein sequence ID" value="GAA1992102.1"/>
    <property type="molecule type" value="Genomic_DNA"/>
</dbReference>
<reference evidence="7 8" key="1">
    <citation type="journal article" date="2019" name="Int. J. Syst. Evol. Microbiol.">
        <title>The Global Catalogue of Microorganisms (GCM) 10K type strain sequencing project: providing services to taxonomists for standard genome sequencing and annotation.</title>
        <authorList>
            <consortium name="The Broad Institute Genomics Platform"/>
            <consortium name="The Broad Institute Genome Sequencing Center for Infectious Disease"/>
            <person name="Wu L."/>
            <person name="Ma J."/>
        </authorList>
    </citation>
    <scope>NUCLEOTIDE SEQUENCE [LARGE SCALE GENOMIC DNA]</scope>
    <source>
        <strain evidence="7 8">JCM 16013</strain>
    </source>
</reference>
<evidence type="ECO:0000256" key="2">
    <source>
        <dbReference type="ARBA" id="ARBA00023002"/>
    </source>
</evidence>
<evidence type="ECO:0000313" key="7">
    <source>
        <dbReference type="EMBL" id="GAA1992102.1"/>
    </source>
</evidence>
<dbReference type="PROSITE" id="PS00670">
    <property type="entry name" value="D_2_HYDROXYACID_DH_2"/>
    <property type="match status" value="1"/>
</dbReference>
<dbReference type="PANTHER" id="PTHR10996">
    <property type="entry name" value="2-HYDROXYACID DEHYDROGENASE-RELATED"/>
    <property type="match status" value="1"/>
</dbReference>
<dbReference type="SUPFAM" id="SSF51735">
    <property type="entry name" value="NAD(P)-binding Rossmann-fold domains"/>
    <property type="match status" value="1"/>
</dbReference>